<dbReference type="CDD" id="cd17535">
    <property type="entry name" value="REC_NarL-like"/>
    <property type="match status" value="1"/>
</dbReference>
<sequence length="227" mass="24799">MVVTTESPIRVFLVDDHRATLWGLERLIDSAAGRMRLVGSATSMAELLSSPDSREADVIVLDLDLGGLDSSTSLADLQRTLNARILVLTGARDLDVHRRAVLAGARGVVRKEEPVDVLLRAIEKVHEGDVWVNRALIGDIMDMLTGARPADDEHSARIASLTPKEHEVIAAVVRHRGAKSLIIAEGLGISEHTLRNHLTVIYHKLELHGRLDLYVYAKEHGLGAADQ</sequence>
<name>A0ABX1NTX5_9RHOO</name>
<evidence type="ECO:0000313" key="7">
    <source>
        <dbReference type="Proteomes" id="UP000633943"/>
    </source>
</evidence>
<dbReference type="InterPro" id="IPR001789">
    <property type="entry name" value="Sig_transdc_resp-reg_receiver"/>
</dbReference>
<dbReference type="PROSITE" id="PS50043">
    <property type="entry name" value="HTH_LUXR_2"/>
    <property type="match status" value="1"/>
</dbReference>
<dbReference type="Pfam" id="PF00196">
    <property type="entry name" value="GerE"/>
    <property type="match status" value="1"/>
</dbReference>
<proteinExistence type="predicted"/>
<organism evidence="6 7">
    <name type="scientific">Aromatoleum bremense</name>
    <dbReference type="NCBI Taxonomy" id="76115"/>
    <lineage>
        <taxon>Bacteria</taxon>
        <taxon>Pseudomonadati</taxon>
        <taxon>Pseudomonadota</taxon>
        <taxon>Betaproteobacteria</taxon>
        <taxon>Rhodocyclales</taxon>
        <taxon>Rhodocyclaceae</taxon>
        <taxon>Aromatoleum</taxon>
    </lineage>
</organism>
<dbReference type="SMART" id="SM00421">
    <property type="entry name" value="HTH_LUXR"/>
    <property type="match status" value="1"/>
</dbReference>
<dbReference type="InterPro" id="IPR039420">
    <property type="entry name" value="WalR-like"/>
</dbReference>
<keyword evidence="1 3" id="KW-0597">Phosphoprotein</keyword>
<dbReference type="SMART" id="SM00448">
    <property type="entry name" value="REC"/>
    <property type="match status" value="1"/>
</dbReference>
<feature type="modified residue" description="4-aspartylphosphate" evidence="3">
    <location>
        <position position="62"/>
    </location>
</feature>
<dbReference type="PANTHER" id="PTHR43214">
    <property type="entry name" value="TWO-COMPONENT RESPONSE REGULATOR"/>
    <property type="match status" value="1"/>
</dbReference>
<feature type="domain" description="Response regulatory" evidence="5">
    <location>
        <begin position="10"/>
        <end position="126"/>
    </location>
</feature>
<evidence type="ECO:0000259" key="4">
    <source>
        <dbReference type="PROSITE" id="PS50043"/>
    </source>
</evidence>
<evidence type="ECO:0000259" key="5">
    <source>
        <dbReference type="PROSITE" id="PS50110"/>
    </source>
</evidence>
<feature type="domain" description="HTH luxR-type" evidence="4">
    <location>
        <begin position="154"/>
        <end position="221"/>
    </location>
</feature>
<gene>
    <name evidence="6" type="ORF">GPA24_05570</name>
</gene>
<dbReference type="InterPro" id="IPR000792">
    <property type="entry name" value="Tscrpt_reg_LuxR_C"/>
</dbReference>
<dbReference type="SUPFAM" id="SSF46894">
    <property type="entry name" value="C-terminal effector domain of the bipartite response regulators"/>
    <property type="match status" value="1"/>
</dbReference>
<dbReference type="InterPro" id="IPR058245">
    <property type="entry name" value="NreC/VraR/RcsB-like_REC"/>
</dbReference>
<evidence type="ECO:0000256" key="1">
    <source>
        <dbReference type="ARBA" id="ARBA00022553"/>
    </source>
</evidence>
<evidence type="ECO:0000313" key="6">
    <source>
        <dbReference type="EMBL" id="NMG15020.1"/>
    </source>
</evidence>
<dbReference type="RefSeq" id="WP_169201733.1">
    <property type="nucleotide sequence ID" value="NZ_CP059467.1"/>
</dbReference>
<dbReference type="SUPFAM" id="SSF52172">
    <property type="entry name" value="CheY-like"/>
    <property type="match status" value="1"/>
</dbReference>
<comment type="caution">
    <text evidence="6">The sequence shown here is derived from an EMBL/GenBank/DDBJ whole genome shotgun (WGS) entry which is preliminary data.</text>
</comment>
<dbReference type="PROSITE" id="PS50110">
    <property type="entry name" value="RESPONSE_REGULATORY"/>
    <property type="match status" value="1"/>
</dbReference>
<keyword evidence="7" id="KW-1185">Reference proteome</keyword>
<evidence type="ECO:0000256" key="3">
    <source>
        <dbReference type="PROSITE-ProRule" id="PRU00169"/>
    </source>
</evidence>
<reference evidence="6 7" key="1">
    <citation type="submission" date="2019-12" db="EMBL/GenBank/DDBJ databases">
        <title>Comparative genomics gives insights into the taxonomy of the Azoarcus-Aromatoleum group and reveals separate origins of nif in the plant-associated Azoarcus and non-plant-associated Aromatoleum sub-groups.</title>
        <authorList>
            <person name="Lafos M."/>
            <person name="Maluk M."/>
            <person name="Batista M."/>
            <person name="Junghare M."/>
            <person name="Carmona M."/>
            <person name="Faoro H."/>
            <person name="Cruz L.M."/>
            <person name="Battistoni F."/>
            <person name="De Souza E."/>
            <person name="Pedrosa F."/>
            <person name="Chen W.-M."/>
            <person name="Poole P.S."/>
            <person name="Dixon R.A."/>
            <person name="James E.K."/>
        </authorList>
    </citation>
    <scope>NUCLEOTIDE SEQUENCE [LARGE SCALE GENOMIC DNA]</scope>
    <source>
        <strain evidence="6 7">PbN1</strain>
    </source>
</reference>
<dbReference type="Proteomes" id="UP000633943">
    <property type="component" value="Unassembled WGS sequence"/>
</dbReference>
<keyword evidence="2" id="KW-0238">DNA-binding</keyword>
<dbReference type="EMBL" id="WTVP01000010">
    <property type="protein sequence ID" value="NMG15020.1"/>
    <property type="molecule type" value="Genomic_DNA"/>
</dbReference>
<evidence type="ECO:0000256" key="2">
    <source>
        <dbReference type="ARBA" id="ARBA00023125"/>
    </source>
</evidence>
<dbReference type="InterPro" id="IPR016032">
    <property type="entry name" value="Sig_transdc_resp-reg_C-effctor"/>
</dbReference>
<dbReference type="PANTHER" id="PTHR43214:SF38">
    <property type="entry name" value="NITRATE_NITRITE RESPONSE REGULATOR PROTEIN NARL"/>
    <property type="match status" value="1"/>
</dbReference>
<dbReference type="Gene3D" id="3.40.50.2300">
    <property type="match status" value="1"/>
</dbReference>
<protein>
    <submittedName>
        <fullName evidence="6">Response regulator</fullName>
    </submittedName>
</protein>
<accession>A0ABX1NTX5</accession>
<dbReference type="InterPro" id="IPR011006">
    <property type="entry name" value="CheY-like_superfamily"/>
</dbReference>
<dbReference type="Pfam" id="PF00072">
    <property type="entry name" value="Response_reg"/>
    <property type="match status" value="1"/>
</dbReference>